<comment type="caution">
    <text evidence="2">The sequence shown here is derived from an EMBL/GenBank/DDBJ whole genome shotgun (WGS) entry which is preliminary data.</text>
</comment>
<evidence type="ECO:0000313" key="3">
    <source>
        <dbReference type="Proteomes" id="UP000192578"/>
    </source>
</evidence>
<sequence>MSCVDVMYQNSLSSCFPAAAATPFPGGGGSNYAGSNGVPYHGSLSSSSSSKMATTSSGDPSLKKIGSAKMYADRYGYSSSSSSNNSRYSDCSAAPAASSGSGHSSNSFGATSTHSSRVGLCGSSDSAGRSSNSNRSSKADTYFRDEKPPIVQLTSVTETVLTYHSLDVPSAVDDHFSRAIDIYYGKGAPAGIPMKNRNLPPSFYDPNVSAPASLPQQCHSATTTTAHYGFPYHHSYPSTPSNYGYADPYSYPSFHHPGSFHHPPADTWNYTAAAAYNSVAAQKAAMDFTANHFNSSSYNSLVSQAIYPAAPVGMRSNRTDASGGYKPGASWPAHSVFGSEMSHYPSTEYDHSFSGKTQSAKELYWHSHAQ</sequence>
<evidence type="ECO:0008006" key="4">
    <source>
        <dbReference type="Google" id="ProtNLM"/>
    </source>
</evidence>
<protein>
    <recommendedName>
        <fullName evidence="4">Transcription cofactor vestigial-like protein 2</fullName>
    </recommendedName>
</protein>
<evidence type="ECO:0000256" key="1">
    <source>
        <dbReference type="SAM" id="MobiDB-lite"/>
    </source>
</evidence>
<feature type="compositionally biased region" description="Low complexity" evidence="1">
    <location>
        <begin position="79"/>
        <end position="110"/>
    </location>
</feature>
<dbReference type="Proteomes" id="UP000192578">
    <property type="component" value="Unassembled WGS sequence"/>
</dbReference>
<dbReference type="OrthoDB" id="10069705at2759"/>
<accession>A0A1W0WVY3</accession>
<feature type="compositionally biased region" description="Low complexity" evidence="1">
    <location>
        <begin position="122"/>
        <end position="136"/>
    </location>
</feature>
<organism evidence="2 3">
    <name type="scientific">Hypsibius exemplaris</name>
    <name type="common">Freshwater tardigrade</name>
    <dbReference type="NCBI Taxonomy" id="2072580"/>
    <lineage>
        <taxon>Eukaryota</taxon>
        <taxon>Metazoa</taxon>
        <taxon>Ecdysozoa</taxon>
        <taxon>Tardigrada</taxon>
        <taxon>Eutardigrada</taxon>
        <taxon>Parachela</taxon>
        <taxon>Hypsibioidea</taxon>
        <taxon>Hypsibiidae</taxon>
        <taxon>Hypsibius</taxon>
    </lineage>
</organism>
<keyword evidence="3" id="KW-1185">Reference proteome</keyword>
<proteinExistence type="predicted"/>
<feature type="region of interest" description="Disordered" evidence="1">
    <location>
        <begin position="42"/>
        <end position="64"/>
    </location>
</feature>
<feature type="compositionally biased region" description="Low complexity" evidence="1">
    <location>
        <begin position="42"/>
        <end position="57"/>
    </location>
</feature>
<name>A0A1W0WVY3_HYPEX</name>
<evidence type="ECO:0000313" key="2">
    <source>
        <dbReference type="EMBL" id="OQV19368.1"/>
    </source>
</evidence>
<dbReference type="AlphaFoldDB" id="A0A1W0WVY3"/>
<reference evidence="3" key="1">
    <citation type="submission" date="2017-01" db="EMBL/GenBank/DDBJ databases">
        <title>Comparative genomics of anhydrobiosis in the tardigrade Hypsibius dujardini.</title>
        <authorList>
            <person name="Yoshida Y."/>
            <person name="Koutsovoulos G."/>
            <person name="Laetsch D."/>
            <person name="Stevens L."/>
            <person name="Kumar S."/>
            <person name="Horikawa D."/>
            <person name="Ishino K."/>
            <person name="Komine S."/>
            <person name="Tomita M."/>
            <person name="Blaxter M."/>
            <person name="Arakawa K."/>
        </authorList>
    </citation>
    <scope>NUCLEOTIDE SEQUENCE [LARGE SCALE GENOMIC DNA]</scope>
    <source>
        <strain evidence="3">Z151</strain>
    </source>
</reference>
<feature type="region of interest" description="Disordered" evidence="1">
    <location>
        <begin position="79"/>
        <end position="143"/>
    </location>
</feature>
<gene>
    <name evidence="2" type="ORF">BV898_06601</name>
</gene>
<dbReference type="EMBL" id="MTYJ01000040">
    <property type="protein sequence ID" value="OQV19368.1"/>
    <property type="molecule type" value="Genomic_DNA"/>
</dbReference>